<organism evidence="3">
    <name type="scientific">uncultured Chthoniobacterales bacterium</name>
    <dbReference type="NCBI Taxonomy" id="1836801"/>
    <lineage>
        <taxon>Bacteria</taxon>
        <taxon>Pseudomonadati</taxon>
        <taxon>Verrucomicrobiota</taxon>
        <taxon>Spartobacteria</taxon>
        <taxon>Chthoniobacterales</taxon>
        <taxon>environmental samples</taxon>
    </lineage>
</organism>
<keyword evidence="2" id="KW-0732">Signal</keyword>
<accession>A0A6J4I7J8</accession>
<gene>
    <name evidence="3" type="ORF">AVDCRST_MAG42-1878</name>
</gene>
<evidence type="ECO:0000256" key="2">
    <source>
        <dbReference type="SAM" id="SignalP"/>
    </source>
</evidence>
<evidence type="ECO:0000256" key="1">
    <source>
        <dbReference type="SAM" id="MobiDB-lite"/>
    </source>
</evidence>
<evidence type="ECO:0000313" key="3">
    <source>
        <dbReference type="EMBL" id="CAA9244207.1"/>
    </source>
</evidence>
<feature type="chain" id="PRO_5026805863" description="DUF3558 domain-containing protein" evidence="2">
    <location>
        <begin position="21"/>
        <end position="209"/>
    </location>
</feature>
<feature type="region of interest" description="Disordered" evidence="1">
    <location>
        <begin position="30"/>
        <end position="53"/>
    </location>
</feature>
<dbReference type="PROSITE" id="PS51257">
    <property type="entry name" value="PROKAR_LIPOPROTEIN"/>
    <property type="match status" value="1"/>
</dbReference>
<dbReference type="EMBL" id="CADCTA010000069">
    <property type="protein sequence ID" value="CAA9244207.1"/>
    <property type="molecule type" value="Genomic_DNA"/>
</dbReference>
<protein>
    <recommendedName>
        <fullName evidence="4">DUF3558 domain-containing protein</fullName>
    </recommendedName>
</protein>
<evidence type="ECO:0008006" key="4">
    <source>
        <dbReference type="Google" id="ProtNLM"/>
    </source>
</evidence>
<name>A0A6J4I7J8_9BACT</name>
<dbReference type="AlphaFoldDB" id="A0A6J4I7J8"/>
<feature type="signal peptide" evidence="2">
    <location>
        <begin position="1"/>
        <end position="20"/>
    </location>
</feature>
<proteinExistence type="predicted"/>
<reference evidence="3" key="1">
    <citation type="submission" date="2020-02" db="EMBL/GenBank/DDBJ databases">
        <authorList>
            <person name="Meier V. D."/>
        </authorList>
    </citation>
    <scope>NUCLEOTIDE SEQUENCE</scope>
    <source>
        <strain evidence="3">AVDCRST_MAG42</strain>
    </source>
</reference>
<sequence>MRKIPTWTIKRVSVAGLFLAATLASCSKRDTPASSVESTADRPGEVAAEPDAPTGTAAFDACKLLSNEEIASIQGEAPARTQLVGESSGQLSVSQCNFLLPSGSNSMAVRVIERGNGPSARDPKEVWHETFQRPALDAASARYAKKHEKVEGVGEEAFWLGNAKSGGLHVLTGNRYIRVNAGGQEEIPAKIEKCSKLAELILPRLNAEK</sequence>